<evidence type="ECO:0000313" key="2">
    <source>
        <dbReference type="EMBL" id="QXM06579.1"/>
    </source>
</evidence>
<feature type="transmembrane region" description="Helical" evidence="1">
    <location>
        <begin position="137"/>
        <end position="163"/>
    </location>
</feature>
<feature type="transmembrane region" description="Helical" evidence="1">
    <location>
        <begin position="42"/>
        <end position="59"/>
    </location>
</feature>
<keyword evidence="3" id="KW-1185">Reference proteome</keyword>
<evidence type="ECO:0000256" key="1">
    <source>
        <dbReference type="SAM" id="Phobius"/>
    </source>
</evidence>
<feature type="transmembrane region" description="Helical" evidence="1">
    <location>
        <begin position="92"/>
        <end position="117"/>
    </location>
</feature>
<organism evidence="2 3">
    <name type="scientific">Crassaminicella indica</name>
    <dbReference type="NCBI Taxonomy" id="2855394"/>
    <lineage>
        <taxon>Bacteria</taxon>
        <taxon>Bacillati</taxon>
        <taxon>Bacillota</taxon>
        <taxon>Clostridia</taxon>
        <taxon>Eubacteriales</taxon>
        <taxon>Clostridiaceae</taxon>
        <taxon>Crassaminicella</taxon>
    </lineage>
</organism>
<protein>
    <recommendedName>
        <fullName evidence="4">ABC transporter permease</fullName>
    </recommendedName>
</protein>
<feature type="transmembrane region" description="Helical" evidence="1">
    <location>
        <begin position="175"/>
        <end position="192"/>
    </location>
</feature>
<dbReference type="Proteomes" id="UP000886818">
    <property type="component" value="Chromosome"/>
</dbReference>
<dbReference type="RefSeq" id="WP_218283275.1">
    <property type="nucleotide sequence ID" value="NZ_CP078093.1"/>
</dbReference>
<accession>A0ABX8RDT1</accession>
<proteinExistence type="predicted"/>
<gene>
    <name evidence="2" type="ORF">KVH43_02185</name>
</gene>
<keyword evidence="1" id="KW-1133">Transmembrane helix</keyword>
<keyword evidence="1" id="KW-0812">Transmembrane</keyword>
<evidence type="ECO:0008006" key="4">
    <source>
        <dbReference type="Google" id="ProtNLM"/>
    </source>
</evidence>
<keyword evidence="1" id="KW-0472">Membrane</keyword>
<dbReference type="EMBL" id="CP078093">
    <property type="protein sequence ID" value="QXM06579.1"/>
    <property type="molecule type" value="Genomic_DNA"/>
</dbReference>
<reference evidence="2" key="1">
    <citation type="submission" date="2021-07" db="EMBL/GenBank/DDBJ databases">
        <title>Complete genome sequence of Crassaminicella sp. 143-21, isolated from a deep-sea hydrothermal vent.</title>
        <authorList>
            <person name="Li X."/>
        </authorList>
    </citation>
    <scope>NUCLEOTIDE SEQUENCE</scope>
    <source>
        <strain evidence="2">143-21</strain>
    </source>
</reference>
<feature type="transmembrane region" description="Helical" evidence="1">
    <location>
        <begin position="218"/>
        <end position="238"/>
    </location>
</feature>
<feature type="transmembrane region" description="Helical" evidence="1">
    <location>
        <begin position="12"/>
        <end position="30"/>
    </location>
</feature>
<sequence length="244" mass="28127">MLKLVKYEWMSRWKFFLGGIILLTFFNLYIITKSPDNIDPKVFAITSIIIFVAGIVLMVDHIGRMYHSLFKETGYLLFTTPLSGYKILGGKIITVILECFGILLFGGLLMFIDYLIVISKYPELQMKLNIPNELIAYIMKFFVMFLLGYIIFILMAYLSAVLARSVFSVFKYGKLLSFICFLVIAEILGKIVELVDNTKHLVHIGFYGEIPTFNISNYYFIMIICIIGILFMITGYLLDRKINL</sequence>
<evidence type="ECO:0000313" key="3">
    <source>
        <dbReference type="Proteomes" id="UP000886818"/>
    </source>
</evidence>
<name>A0ABX8RDT1_9CLOT</name>